<evidence type="ECO:0000259" key="3">
    <source>
        <dbReference type="SMART" id="SM00829"/>
    </source>
</evidence>
<evidence type="ECO:0000256" key="2">
    <source>
        <dbReference type="ARBA" id="ARBA00023002"/>
    </source>
</evidence>
<dbReference type="InterPro" id="IPR014189">
    <property type="entry name" value="Quinone_OxRdtase_PIG3"/>
</dbReference>
<accession>A0A928YRC8</accession>
<dbReference type="SUPFAM" id="SSF50129">
    <property type="entry name" value="GroES-like"/>
    <property type="match status" value="1"/>
</dbReference>
<feature type="domain" description="Enoyl reductase (ER)" evidence="3">
    <location>
        <begin position="10"/>
        <end position="320"/>
    </location>
</feature>
<keyword evidence="1" id="KW-0521">NADP</keyword>
<dbReference type="InterPro" id="IPR036291">
    <property type="entry name" value="NAD(P)-bd_dom_sf"/>
</dbReference>
<evidence type="ECO:0000256" key="1">
    <source>
        <dbReference type="ARBA" id="ARBA00022857"/>
    </source>
</evidence>
<proteinExistence type="predicted"/>
<dbReference type="EMBL" id="PRDK01000009">
    <property type="protein sequence ID" value="MBE8715181.1"/>
    <property type="molecule type" value="Genomic_DNA"/>
</dbReference>
<dbReference type="CDD" id="cd05276">
    <property type="entry name" value="p53_inducible_oxidoreductase"/>
    <property type="match status" value="1"/>
</dbReference>
<dbReference type="AlphaFoldDB" id="A0A928YRC8"/>
<dbReference type="PANTHER" id="PTHR48106:SF8">
    <property type="entry name" value="OS02G0805600 PROTEIN"/>
    <property type="match status" value="1"/>
</dbReference>
<dbReference type="Proteomes" id="UP000616201">
    <property type="component" value="Unassembled WGS sequence"/>
</dbReference>
<dbReference type="InterPro" id="IPR011032">
    <property type="entry name" value="GroES-like_sf"/>
</dbReference>
<dbReference type="InterPro" id="IPR013154">
    <property type="entry name" value="ADH-like_N"/>
</dbReference>
<gene>
    <name evidence="4" type="ORF">C4F49_15970</name>
</gene>
<dbReference type="RefSeq" id="WP_196937030.1">
    <property type="nucleotide sequence ID" value="NZ_MU158698.1"/>
</dbReference>
<dbReference type="NCBIfam" id="TIGR02824">
    <property type="entry name" value="quinone_pig3"/>
    <property type="match status" value="1"/>
</dbReference>
<evidence type="ECO:0000313" key="5">
    <source>
        <dbReference type="Proteomes" id="UP000616201"/>
    </source>
</evidence>
<dbReference type="Pfam" id="PF08240">
    <property type="entry name" value="ADH_N"/>
    <property type="match status" value="1"/>
</dbReference>
<sequence>MKAVVISKFGDPEVLEVQERAIPTYADHEVLIRVHAAGINRPDVFQRMGKYNAPEGTVQDIPGLEISGTVVEIGHNVTEVSVGDEVFSLLSGGGYAEYAVVSASLCIPKPTSISFEEACILPETIYTVWYNVFQRGGLTASDHFLVHGGAGGIGSTAIQLANLFGAKVFTTVSSEEKQEYCMELGAEVAINYKENDFELELNAAEITLILDALGGEYFAKNINLLEPDGRLIYINASMGNKVELNIIKLMQKRILISGSTLRARSLDFKSALTQEIIAHVLPLVESKKFVPQLYKTFLINEVGEAHRMMEEGNVYGKLAVKILC</sequence>
<reference evidence="4" key="1">
    <citation type="submission" date="2018-02" db="EMBL/GenBank/DDBJ databases">
        <authorList>
            <person name="Vasarhelyi B.M."/>
            <person name="Deshmukh S."/>
            <person name="Balint B."/>
            <person name="Kukolya J."/>
        </authorList>
    </citation>
    <scope>NUCLEOTIDE SEQUENCE</scope>
    <source>
        <strain evidence="4">KB22</strain>
    </source>
</reference>
<dbReference type="Gene3D" id="3.90.180.10">
    <property type="entry name" value="Medium-chain alcohol dehydrogenases, catalytic domain"/>
    <property type="match status" value="1"/>
</dbReference>
<comment type="caution">
    <text evidence="4">The sequence shown here is derived from an EMBL/GenBank/DDBJ whole genome shotgun (WGS) entry which is preliminary data.</text>
</comment>
<protein>
    <submittedName>
        <fullName evidence="4">Zinc-binding dehydrogenase</fullName>
    </submittedName>
</protein>
<dbReference type="SMART" id="SM00829">
    <property type="entry name" value="PKS_ER"/>
    <property type="match status" value="1"/>
</dbReference>
<dbReference type="InterPro" id="IPR013149">
    <property type="entry name" value="ADH-like_C"/>
</dbReference>
<dbReference type="GO" id="GO:0016651">
    <property type="term" value="F:oxidoreductase activity, acting on NAD(P)H"/>
    <property type="evidence" value="ECO:0007669"/>
    <property type="project" value="TreeGrafter"/>
</dbReference>
<dbReference type="SUPFAM" id="SSF51735">
    <property type="entry name" value="NAD(P)-binding Rossmann-fold domains"/>
    <property type="match status" value="1"/>
</dbReference>
<dbReference type="InterPro" id="IPR020843">
    <property type="entry name" value="ER"/>
</dbReference>
<dbReference type="Gene3D" id="3.40.50.720">
    <property type="entry name" value="NAD(P)-binding Rossmann-like Domain"/>
    <property type="match status" value="1"/>
</dbReference>
<keyword evidence="2" id="KW-0560">Oxidoreductase</keyword>
<dbReference type="Pfam" id="PF00107">
    <property type="entry name" value="ADH_zinc_N"/>
    <property type="match status" value="1"/>
</dbReference>
<evidence type="ECO:0000313" key="4">
    <source>
        <dbReference type="EMBL" id="MBE8715181.1"/>
    </source>
</evidence>
<keyword evidence="5" id="KW-1185">Reference proteome</keyword>
<dbReference type="PANTHER" id="PTHR48106">
    <property type="entry name" value="QUINONE OXIDOREDUCTASE PIG3-RELATED"/>
    <property type="match status" value="1"/>
</dbReference>
<organism evidence="4 5">
    <name type="scientific">Sphingobacterium hungaricum</name>
    <dbReference type="NCBI Taxonomy" id="2082723"/>
    <lineage>
        <taxon>Bacteria</taxon>
        <taxon>Pseudomonadati</taxon>
        <taxon>Bacteroidota</taxon>
        <taxon>Sphingobacteriia</taxon>
        <taxon>Sphingobacteriales</taxon>
        <taxon>Sphingobacteriaceae</taxon>
        <taxon>Sphingobacterium</taxon>
    </lineage>
</organism>
<name>A0A928YRC8_9SPHI</name>
<dbReference type="GO" id="GO:0070402">
    <property type="term" value="F:NADPH binding"/>
    <property type="evidence" value="ECO:0007669"/>
    <property type="project" value="TreeGrafter"/>
</dbReference>